<feature type="compositionally biased region" description="Polar residues" evidence="1">
    <location>
        <begin position="393"/>
        <end position="409"/>
    </location>
</feature>
<organism evidence="3 4">
    <name type="scientific">Octopus vulgaris</name>
    <name type="common">Common octopus</name>
    <dbReference type="NCBI Taxonomy" id="6645"/>
    <lineage>
        <taxon>Eukaryota</taxon>
        <taxon>Metazoa</taxon>
        <taxon>Spiralia</taxon>
        <taxon>Lophotrochozoa</taxon>
        <taxon>Mollusca</taxon>
        <taxon>Cephalopoda</taxon>
        <taxon>Coleoidea</taxon>
        <taxon>Octopodiformes</taxon>
        <taxon>Octopoda</taxon>
        <taxon>Incirrata</taxon>
        <taxon>Octopodidae</taxon>
        <taxon>Octopus</taxon>
    </lineage>
</organism>
<feature type="compositionally biased region" description="Basic and acidic residues" evidence="1">
    <location>
        <begin position="1"/>
        <end position="35"/>
    </location>
</feature>
<dbReference type="AlphaFoldDB" id="A0AA36F4S2"/>
<evidence type="ECO:0000313" key="3">
    <source>
        <dbReference type="EMBL" id="CAI9722408.1"/>
    </source>
</evidence>
<feature type="region of interest" description="Disordered" evidence="1">
    <location>
        <begin position="393"/>
        <end position="451"/>
    </location>
</feature>
<keyword evidence="2" id="KW-0812">Transmembrane</keyword>
<accession>A0AA36F4S2</accession>
<feature type="region of interest" description="Disordered" evidence="1">
    <location>
        <begin position="1"/>
        <end position="36"/>
    </location>
</feature>
<feature type="compositionally biased region" description="Polar residues" evidence="1">
    <location>
        <begin position="417"/>
        <end position="451"/>
    </location>
</feature>
<evidence type="ECO:0000313" key="4">
    <source>
        <dbReference type="Proteomes" id="UP001162480"/>
    </source>
</evidence>
<dbReference type="EMBL" id="OX597818">
    <property type="protein sequence ID" value="CAI9722408.1"/>
    <property type="molecule type" value="Genomic_DNA"/>
</dbReference>
<reference evidence="3" key="1">
    <citation type="submission" date="2023-08" db="EMBL/GenBank/DDBJ databases">
        <authorList>
            <person name="Alioto T."/>
            <person name="Alioto T."/>
            <person name="Gomez Garrido J."/>
        </authorList>
    </citation>
    <scope>NUCLEOTIDE SEQUENCE</scope>
</reference>
<feature type="transmembrane region" description="Helical" evidence="2">
    <location>
        <begin position="120"/>
        <end position="141"/>
    </location>
</feature>
<proteinExistence type="predicted"/>
<keyword evidence="2" id="KW-1133">Transmembrane helix</keyword>
<keyword evidence="4" id="KW-1185">Reference proteome</keyword>
<protein>
    <submittedName>
        <fullName evidence="3">Uncharacterized protein</fullName>
    </submittedName>
</protein>
<name>A0AA36F4S2_OCTVU</name>
<feature type="transmembrane region" description="Helical" evidence="2">
    <location>
        <begin position="343"/>
        <end position="363"/>
    </location>
</feature>
<gene>
    <name evidence="3" type="ORF">OCTVUL_1B024643</name>
</gene>
<evidence type="ECO:0000256" key="2">
    <source>
        <dbReference type="SAM" id="Phobius"/>
    </source>
</evidence>
<feature type="transmembrane region" description="Helical" evidence="2">
    <location>
        <begin position="470"/>
        <end position="490"/>
    </location>
</feature>
<dbReference type="Proteomes" id="UP001162480">
    <property type="component" value="Chromosome 5"/>
</dbReference>
<sequence>MKSAEESKNHREVRLREMREYERRTREQEGDKDMGIRLQRKKNSVDIKEKPSQTIESMCHAFSNIFEESRALALVSLEALNEREKRFDMTVRMSAVDLDARKSYGKSASRPEESKKRNMAVMQMVTAPLLSVILIISLTSLNTYAKEHRNNCTTEISPTVIKNLTRLVRSGKQVFNFEVHIIDKKIDGLLNPVPLDYFANARRFTWIPDEPDGLVMYKNVLFDFSIRSFNVLDAYIATPSIDIDMNCGKQNVQRYDVIYSIFEQLKRIVFIDEAQMGESGYMCFFINLSHDMQKNSPYTLLAYRILGIYREILKNYCCELHKNDNTTYEPKYICSGNTIENSMFVNCANVVGAVLLAIFPLYIRFISKAKLPPYSCNQPQSGNEEVHLETLLSSPNSNEPNQQQSTNEELNSRNEDTSPNSLEPNQQQSTNERLNSQNEDTSPNSLEPNQQQLPNNEYLSIAMLAKPNTVGGIWFVAMFFVHAFTVMNAIQEHYKGILVQSIKFTETIKPNLVQLKYKEEYIDAKLFEAIVNEYFPLSYEIVHKFLNHFSELQFSAFTYKYSGNR</sequence>
<keyword evidence="2" id="KW-0472">Membrane</keyword>
<evidence type="ECO:0000256" key="1">
    <source>
        <dbReference type="SAM" id="MobiDB-lite"/>
    </source>
</evidence>